<name>A0ABX5XPB0_9BACT</name>
<gene>
    <name evidence="1" type="ORF">TBK1r_06490</name>
</gene>
<sequence length="45" mass="5224">MLSLSCLKSSGSPPWRKFRKPVIVDPCRYPDRTECHTAIKQQLSY</sequence>
<evidence type="ECO:0000313" key="1">
    <source>
        <dbReference type="EMBL" id="QDV81729.1"/>
    </source>
</evidence>
<evidence type="ECO:0000313" key="2">
    <source>
        <dbReference type="Proteomes" id="UP000318081"/>
    </source>
</evidence>
<proteinExistence type="predicted"/>
<protein>
    <submittedName>
        <fullName evidence="1">Uncharacterized protein</fullName>
    </submittedName>
</protein>
<dbReference type="EMBL" id="CP036432">
    <property type="protein sequence ID" value="QDV81729.1"/>
    <property type="molecule type" value="Genomic_DNA"/>
</dbReference>
<accession>A0ABX5XPB0</accession>
<keyword evidence="2" id="KW-1185">Reference proteome</keyword>
<organism evidence="1 2">
    <name type="scientific">Stieleria magnilauensis</name>
    <dbReference type="NCBI Taxonomy" id="2527963"/>
    <lineage>
        <taxon>Bacteria</taxon>
        <taxon>Pseudomonadati</taxon>
        <taxon>Planctomycetota</taxon>
        <taxon>Planctomycetia</taxon>
        <taxon>Pirellulales</taxon>
        <taxon>Pirellulaceae</taxon>
        <taxon>Stieleria</taxon>
    </lineage>
</organism>
<reference evidence="1 2" key="1">
    <citation type="submission" date="2019-02" db="EMBL/GenBank/DDBJ databases">
        <title>Deep-cultivation of Planctomycetes and their phenomic and genomic characterization uncovers novel biology.</title>
        <authorList>
            <person name="Wiegand S."/>
            <person name="Jogler M."/>
            <person name="Boedeker C."/>
            <person name="Pinto D."/>
            <person name="Vollmers J."/>
            <person name="Rivas-Marin E."/>
            <person name="Kohn T."/>
            <person name="Peeters S.H."/>
            <person name="Heuer A."/>
            <person name="Rast P."/>
            <person name="Oberbeckmann S."/>
            <person name="Bunk B."/>
            <person name="Jeske O."/>
            <person name="Meyerdierks A."/>
            <person name="Storesund J.E."/>
            <person name="Kallscheuer N."/>
            <person name="Luecker S."/>
            <person name="Lage O.M."/>
            <person name="Pohl T."/>
            <person name="Merkel B.J."/>
            <person name="Hornburger P."/>
            <person name="Mueller R.-W."/>
            <person name="Bruemmer F."/>
            <person name="Labrenz M."/>
            <person name="Spormann A.M."/>
            <person name="Op den Camp H."/>
            <person name="Overmann J."/>
            <person name="Amann R."/>
            <person name="Jetten M.S.M."/>
            <person name="Mascher T."/>
            <person name="Medema M.H."/>
            <person name="Devos D.P."/>
            <person name="Kaster A.-K."/>
            <person name="Ovreas L."/>
            <person name="Rohde M."/>
            <person name="Galperin M.Y."/>
            <person name="Jogler C."/>
        </authorList>
    </citation>
    <scope>NUCLEOTIDE SEQUENCE [LARGE SCALE GENOMIC DNA]</scope>
    <source>
        <strain evidence="1 2">TBK1r</strain>
    </source>
</reference>
<dbReference type="Proteomes" id="UP000318081">
    <property type="component" value="Chromosome"/>
</dbReference>